<dbReference type="RefSeq" id="WP_201309804.1">
    <property type="nucleotide sequence ID" value="NZ_BLYI01000006.1"/>
</dbReference>
<comment type="caution">
    <text evidence="6">The sequence shown here is derived from an EMBL/GenBank/DDBJ whole genome shotgun (WGS) entry which is preliminary data.</text>
</comment>
<accession>A0A916Q7H6</accession>
<evidence type="ECO:0000256" key="4">
    <source>
        <dbReference type="ARBA" id="ARBA00022912"/>
    </source>
</evidence>
<name>A0A916Q7H6_9FIRM</name>
<comment type="catalytic activity">
    <reaction evidence="5">
        <text>O-phospho-L-tyrosyl-[protein] + H2O = L-tyrosyl-[protein] + phosphate</text>
        <dbReference type="Rhea" id="RHEA:10684"/>
        <dbReference type="Rhea" id="RHEA-COMP:10136"/>
        <dbReference type="Rhea" id="RHEA-COMP:20101"/>
        <dbReference type="ChEBI" id="CHEBI:15377"/>
        <dbReference type="ChEBI" id="CHEBI:43474"/>
        <dbReference type="ChEBI" id="CHEBI:46858"/>
        <dbReference type="ChEBI" id="CHEBI:61978"/>
        <dbReference type="EC" id="3.1.3.48"/>
    </reaction>
</comment>
<dbReference type="Proteomes" id="UP000613208">
    <property type="component" value="Unassembled WGS sequence"/>
</dbReference>
<keyword evidence="7" id="KW-1185">Reference proteome</keyword>
<dbReference type="Pfam" id="PF19567">
    <property type="entry name" value="CpsB_CapC"/>
    <property type="match status" value="1"/>
</dbReference>
<evidence type="ECO:0000313" key="7">
    <source>
        <dbReference type="Proteomes" id="UP000613208"/>
    </source>
</evidence>
<dbReference type="AlphaFoldDB" id="A0A916Q7H6"/>
<dbReference type="SUPFAM" id="SSF89550">
    <property type="entry name" value="PHP domain-like"/>
    <property type="match status" value="1"/>
</dbReference>
<protein>
    <recommendedName>
        <fullName evidence="2">protein-tyrosine-phosphatase</fullName>
        <ecNumber evidence="2">3.1.3.48</ecNumber>
    </recommendedName>
</protein>
<dbReference type="PANTHER" id="PTHR39181:SF1">
    <property type="entry name" value="TYROSINE-PROTEIN PHOSPHATASE YWQE"/>
    <property type="match status" value="1"/>
</dbReference>
<gene>
    <name evidence="6" type="primary">cpsB</name>
    <name evidence="6" type="ORF">ANBU17_04120</name>
</gene>
<evidence type="ECO:0000256" key="2">
    <source>
        <dbReference type="ARBA" id="ARBA00013064"/>
    </source>
</evidence>
<dbReference type="GO" id="GO:0030145">
    <property type="term" value="F:manganese ion binding"/>
    <property type="evidence" value="ECO:0007669"/>
    <property type="project" value="InterPro"/>
</dbReference>
<proteinExistence type="inferred from homology"/>
<keyword evidence="3" id="KW-0378">Hydrolase</keyword>
<dbReference type="Gene3D" id="3.20.20.140">
    <property type="entry name" value="Metal-dependent hydrolases"/>
    <property type="match status" value="1"/>
</dbReference>
<evidence type="ECO:0000256" key="1">
    <source>
        <dbReference type="ARBA" id="ARBA00005750"/>
    </source>
</evidence>
<dbReference type="InterPro" id="IPR016195">
    <property type="entry name" value="Pol/histidinol_Pase-like"/>
</dbReference>
<dbReference type="GO" id="GO:0004725">
    <property type="term" value="F:protein tyrosine phosphatase activity"/>
    <property type="evidence" value="ECO:0007669"/>
    <property type="project" value="UniProtKB-EC"/>
</dbReference>
<reference evidence="6" key="1">
    <citation type="submission" date="2020-06" db="EMBL/GenBank/DDBJ databases">
        <title>Characterization of fructooligosaccharide metabolism and fructooligosaccharide-degrading enzymes in human commensal butyrate producers.</title>
        <authorList>
            <person name="Tanno H."/>
            <person name="Fujii T."/>
            <person name="Hirano K."/>
            <person name="Maeno S."/>
            <person name="Tonozuka T."/>
            <person name="Sakamoto M."/>
            <person name="Ohkuma M."/>
            <person name="Tochio T."/>
            <person name="Endo A."/>
        </authorList>
    </citation>
    <scope>NUCLEOTIDE SEQUENCE</scope>
    <source>
        <strain evidence="6">JCM 17466</strain>
    </source>
</reference>
<comment type="similarity">
    <text evidence="1">Belongs to the metallo-dependent hydrolases superfamily. CpsB/CapC family.</text>
</comment>
<dbReference type="PIRSF" id="PIRSF016557">
    <property type="entry name" value="Caps_synth_CpsB"/>
    <property type="match status" value="1"/>
</dbReference>
<dbReference type="EMBL" id="BLYI01000006">
    <property type="protein sequence ID" value="GFO84065.1"/>
    <property type="molecule type" value="Genomic_DNA"/>
</dbReference>
<dbReference type="PANTHER" id="PTHR39181">
    <property type="entry name" value="TYROSINE-PROTEIN PHOSPHATASE YWQE"/>
    <property type="match status" value="1"/>
</dbReference>
<evidence type="ECO:0000256" key="3">
    <source>
        <dbReference type="ARBA" id="ARBA00022801"/>
    </source>
</evidence>
<dbReference type="EC" id="3.1.3.48" evidence="2"/>
<sequence length="237" mass="27617">MKLTDIHTHILYGVDDGAQTLSDSMDMISEEWKQGVQDIFLTPHYGHKYGYVDRRVLEQRFQKIQQEASKHFPEINLYLGSELYYQSNTIQHLREGKALTMAGSKYVLVEFGTGDSYFDIFQAVHDMVYAGYLPIIAHIERYDSIRNCMKAVRELMKSGACLQINAQSILERFPYRKTLFCRKLLKEGLVYFIGSDCHDMETRSPNLERAYRMLNKKEGQQNKFGFYAKKVIEGSYI</sequence>
<keyword evidence="4" id="KW-0904">Protein phosphatase</keyword>
<evidence type="ECO:0000256" key="5">
    <source>
        <dbReference type="ARBA" id="ARBA00051722"/>
    </source>
</evidence>
<evidence type="ECO:0000313" key="6">
    <source>
        <dbReference type="EMBL" id="GFO84065.1"/>
    </source>
</evidence>
<organism evidence="6 7">
    <name type="scientific">Anaerostipes butyraticus</name>
    <dbReference type="NCBI Taxonomy" id="645466"/>
    <lineage>
        <taxon>Bacteria</taxon>
        <taxon>Bacillati</taxon>
        <taxon>Bacillota</taxon>
        <taxon>Clostridia</taxon>
        <taxon>Lachnospirales</taxon>
        <taxon>Lachnospiraceae</taxon>
        <taxon>Anaerostipes</taxon>
    </lineage>
</organism>
<dbReference type="InterPro" id="IPR016667">
    <property type="entry name" value="Caps_polysacc_synth_CpsB/CapC"/>
</dbReference>